<gene>
    <name evidence="2" type="ORF">PanWU01x14_185900</name>
</gene>
<dbReference type="EMBL" id="JXTB01000179">
    <property type="protein sequence ID" value="PON55781.1"/>
    <property type="molecule type" value="Genomic_DNA"/>
</dbReference>
<feature type="region of interest" description="Disordered" evidence="1">
    <location>
        <begin position="53"/>
        <end position="72"/>
    </location>
</feature>
<sequence length="72" mass="8235">MGIIEFKVTDWYRSTNMEINVNGSCVVAEFDELGSGSLSMEIGEEHFVFRRRQIQTNEGSSRTRDQQDEGIC</sequence>
<keyword evidence="3" id="KW-1185">Reference proteome</keyword>
<evidence type="ECO:0000313" key="3">
    <source>
        <dbReference type="Proteomes" id="UP000237105"/>
    </source>
</evidence>
<name>A0A2P5C443_PARAD</name>
<evidence type="ECO:0000313" key="2">
    <source>
        <dbReference type="EMBL" id="PON55781.1"/>
    </source>
</evidence>
<feature type="compositionally biased region" description="Basic and acidic residues" evidence="1">
    <location>
        <begin position="61"/>
        <end position="72"/>
    </location>
</feature>
<organism evidence="2 3">
    <name type="scientific">Parasponia andersonii</name>
    <name type="common">Sponia andersonii</name>
    <dbReference type="NCBI Taxonomy" id="3476"/>
    <lineage>
        <taxon>Eukaryota</taxon>
        <taxon>Viridiplantae</taxon>
        <taxon>Streptophyta</taxon>
        <taxon>Embryophyta</taxon>
        <taxon>Tracheophyta</taxon>
        <taxon>Spermatophyta</taxon>
        <taxon>Magnoliopsida</taxon>
        <taxon>eudicotyledons</taxon>
        <taxon>Gunneridae</taxon>
        <taxon>Pentapetalae</taxon>
        <taxon>rosids</taxon>
        <taxon>fabids</taxon>
        <taxon>Rosales</taxon>
        <taxon>Cannabaceae</taxon>
        <taxon>Parasponia</taxon>
    </lineage>
</organism>
<comment type="caution">
    <text evidence="2">The sequence shown here is derived from an EMBL/GenBank/DDBJ whole genome shotgun (WGS) entry which is preliminary data.</text>
</comment>
<dbReference type="AlphaFoldDB" id="A0A2P5C443"/>
<reference evidence="3" key="1">
    <citation type="submission" date="2016-06" db="EMBL/GenBank/DDBJ databases">
        <title>Parallel loss of symbiosis genes in relatives of nitrogen-fixing non-legume Parasponia.</title>
        <authorList>
            <person name="Van Velzen R."/>
            <person name="Holmer R."/>
            <person name="Bu F."/>
            <person name="Rutten L."/>
            <person name="Van Zeijl A."/>
            <person name="Liu W."/>
            <person name="Santuari L."/>
            <person name="Cao Q."/>
            <person name="Sharma T."/>
            <person name="Shen D."/>
            <person name="Roswanjaya Y."/>
            <person name="Wardhani T."/>
            <person name="Kalhor M.S."/>
            <person name="Jansen J."/>
            <person name="Van den Hoogen J."/>
            <person name="Gungor B."/>
            <person name="Hartog M."/>
            <person name="Hontelez J."/>
            <person name="Verver J."/>
            <person name="Yang W.-C."/>
            <person name="Schijlen E."/>
            <person name="Repin R."/>
            <person name="Schilthuizen M."/>
            <person name="Schranz E."/>
            <person name="Heidstra R."/>
            <person name="Miyata K."/>
            <person name="Fedorova E."/>
            <person name="Kohlen W."/>
            <person name="Bisseling T."/>
            <person name="Smit S."/>
            <person name="Geurts R."/>
        </authorList>
    </citation>
    <scope>NUCLEOTIDE SEQUENCE [LARGE SCALE GENOMIC DNA]</scope>
    <source>
        <strain evidence="3">cv. WU1-14</strain>
    </source>
</reference>
<proteinExistence type="predicted"/>
<protein>
    <submittedName>
        <fullName evidence="2">Uncharacterized protein</fullName>
    </submittedName>
</protein>
<dbReference type="Proteomes" id="UP000237105">
    <property type="component" value="Unassembled WGS sequence"/>
</dbReference>
<accession>A0A2P5C443</accession>
<evidence type="ECO:0000256" key="1">
    <source>
        <dbReference type="SAM" id="MobiDB-lite"/>
    </source>
</evidence>